<keyword evidence="3" id="KW-1185">Reference proteome</keyword>
<comment type="caution">
    <text evidence="2">The sequence shown here is derived from an EMBL/GenBank/DDBJ whole genome shotgun (WGS) entry which is preliminary data.</text>
</comment>
<reference evidence="2 3" key="1">
    <citation type="journal article" date="2021" name="Hortic Res">
        <title>Chromosome-scale assembly of the Dendrobium chrysotoxum genome enhances the understanding of orchid evolution.</title>
        <authorList>
            <person name="Zhang Y."/>
            <person name="Zhang G.Q."/>
            <person name="Zhang D."/>
            <person name="Liu X.D."/>
            <person name="Xu X.Y."/>
            <person name="Sun W.H."/>
            <person name="Yu X."/>
            <person name="Zhu X."/>
            <person name="Wang Z.W."/>
            <person name="Zhao X."/>
            <person name="Zhong W.Y."/>
            <person name="Chen H."/>
            <person name="Yin W.L."/>
            <person name="Huang T."/>
            <person name="Niu S.C."/>
            <person name="Liu Z.J."/>
        </authorList>
    </citation>
    <scope>NUCLEOTIDE SEQUENCE [LARGE SCALE GENOMIC DNA]</scope>
    <source>
        <strain evidence="2">Lindl</strain>
    </source>
</reference>
<sequence length="88" mass="10289">MSVIGYIHIFRRRRNPPNNLKAKNLDSFRSLLKQEENLDFFRFLLKQVENLDLLADDPPVETRTRQEMTIGEDDSDPCLEQPLTNSPS</sequence>
<protein>
    <submittedName>
        <fullName evidence="2">Uncharacterized protein</fullName>
    </submittedName>
</protein>
<dbReference type="AlphaFoldDB" id="A0AAV7HIE8"/>
<accession>A0AAV7HIE8</accession>
<dbReference type="EMBL" id="JAGFBR010000004">
    <property type="protein sequence ID" value="KAH0467614.1"/>
    <property type="molecule type" value="Genomic_DNA"/>
</dbReference>
<name>A0AAV7HIE8_DENCH</name>
<evidence type="ECO:0000313" key="2">
    <source>
        <dbReference type="EMBL" id="KAH0467614.1"/>
    </source>
</evidence>
<dbReference type="Proteomes" id="UP000775213">
    <property type="component" value="Unassembled WGS sequence"/>
</dbReference>
<evidence type="ECO:0000313" key="3">
    <source>
        <dbReference type="Proteomes" id="UP000775213"/>
    </source>
</evidence>
<feature type="region of interest" description="Disordered" evidence="1">
    <location>
        <begin position="56"/>
        <end position="88"/>
    </location>
</feature>
<organism evidence="2 3">
    <name type="scientific">Dendrobium chrysotoxum</name>
    <name type="common">Orchid</name>
    <dbReference type="NCBI Taxonomy" id="161865"/>
    <lineage>
        <taxon>Eukaryota</taxon>
        <taxon>Viridiplantae</taxon>
        <taxon>Streptophyta</taxon>
        <taxon>Embryophyta</taxon>
        <taxon>Tracheophyta</taxon>
        <taxon>Spermatophyta</taxon>
        <taxon>Magnoliopsida</taxon>
        <taxon>Liliopsida</taxon>
        <taxon>Asparagales</taxon>
        <taxon>Orchidaceae</taxon>
        <taxon>Epidendroideae</taxon>
        <taxon>Malaxideae</taxon>
        <taxon>Dendrobiinae</taxon>
        <taxon>Dendrobium</taxon>
    </lineage>
</organism>
<proteinExistence type="predicted"/>
<evidence type="ECO:0000256" key="1">
    <source>
        <dbReference type="SAM" id="MobiDB-lite"/>
    </source>
</evidence>
<gene>
    <name evidence="2" type="ORF">IEQ34_002647</name>
</gene>